<evidence type="ECO:0000313" key="3">
    <source>
        <dbReference type="Proteomes" id="UP001148313"/>
    </source>
</evidence>
<evidence type="ECO:0000313" key="2">
    <source>
        <dbReference type="EMBL" id="MDA4848135.1"/>
    </source>
</evidence>
<dbReference type="Proteomes" id="UP001148313">
    <property type="component" value="Unassembled WGS sequence"/>
</dbReference>
<dbReference type="Pfam" id="PF06742">
    <property type="entry name" value="DUF1214"/>
    <property type="match status" value="1"/>
</dbReference>
<reference evidence="2" key="1">
    <citation type="submission" date="2022-11" db="EMBL/GenBank/DDBJ databases">
        <title>Hoeflea poritis sp. nov., isolated from scleractinian coral Porites lutea.</title>
        <authorList>
            <person name="Zhang G."/>
            <person name="Wei Q."/>
            <person name="Cai L."/>
        </authorList>
    </citation>
    <scope>NUCLEOTIDE SEQUENCE</scope>
    <source>
        <strain evidence="2">E7-10</strain>
    </source>
</reference>
<sequence length="196" mass="21057">MFRVPATIAAIFILAFGGAMLSAVYALQATIGFGSIAIGPWSAWPMAQTEQADPYAKAHRARAGQLLLGDAEGLVFFADNDSSGGRLITECDYVVTGQTPPARFWTLHATDADDTLLEVNPAYPSAFHSQNVAKYENGAFAINISGDPKTGNWLATGRRYQPFKLVLTLFDTPTAGSSRLIDLQMPEIIRGACRNG</sequence>
<accession>A0ABT4VTU6</accession>
<dbReference type="PIRSF" id="PIRSF009471">
    <property type="entry name" value="UCP009471"/>
    <property type="match status" value="1"/>
</dbReference>
<keyword evidence="3" id="KW-1185">Reference proteome</keyword>
<dbReference type="Gene3D" id="2.60.120.1600">
    <property type="match status" value="1"/>
</dbReference>
<dbReference type="InterPro" id="IPR012038">
    <property type="entry name" value="UCP009471"/>
</dbReference>
<dbReference type="RefSeq" id="WP_271091985.1">
    <property type="nucleotide sequence ID" value="NZ_JAPJZH010000019.1"/>
</dbReference>
<name>A0ABT4VTU6_9HYPH</name>
<dbReference type="EMBL" id="JAPJZH010000019">
    <property type="protein sequence ID" value="MDA4848135.1"/>
    <property type="molecule type" value="Genomic_DNA"/>
</dbReference>
<dbReference type="SUPFAM" id="SSF160935">
    <property type="entry name" value="VPA0735-like"/>
    <property type="match status" value="1"/>
</dbReference>
<gene>
    <name evidence="2" type="ORF">OOZ53_22445</name>
</gene>
<protein>
    <submittedName>
        <fullName evidence="2">DUF1214 domain-containing protein</fullName>
    </submittedName>
</protein>
<feature type="domain" description="DUF1214" evidence="1">
    <location>
        <begin position="73"/>
        <end position="173"/>
    </location>
</feature>
<evidence type="ECO:0000259" key="1">
    <source>
        <dbReference type="Pfam" id="PF06742"/>
    </source>
</evidence>
<proteinExistence type="predicted"/>
<organism evidence="2 3">
    <name type="scientific">Hoeflea poritis</name>
    <dbReference type="NCBI Taxonomy" id="2993659"/>
    <lineage>
        <taxon>Bacteria</taxon>
        <taxon>Pseudomonadati</taxon>
        <taxon>Pseudomonadota</taxon>
        <taxon>Alphaproteobacteria</taxon>
        <taxon>Hyphomicrobiales</taxon>
        <taxon>Rhizobiaceae</taxon>
        <taxon>Hoeflea</taxon>
    </lineage>
</organism>
<comment type="caution">
    <text evidence="2">The sequence shown here is derived from an EMBL/GenBank/DDBJ whole genome shotgun (WGS) entry which is preliminary data.</text>
</comment>
<dbReference type="InterPro" id="IPR010621">
    <property type="entry name" value="DUF1214"/>
</dbReference>